<accession>A0A1G6W1A7</accession>
<organism evidence="1 2">
    <name type="scientific">Prauserella marina</name>
    <dbReference type="NCBI Taxonomy" id="530584"/>
    <lineage>
        <taxon>Bacteria</taxon>
        <taxon>Bacillati</taxon>
        <taxon>Actinomycetota</taxon>
        <taxon>Actinomycetes</taxon>
        <taxon>Pseudonocardiales</taxon>
        <taxon>Pseudonocardiaceae</taxon>
        <taxon>Prauserella</taxon>
    </lineage>
</organism>
<keyword evidence="2" id="KW-1185">Reference proteome</keyword>
<dbReference type="AlphaFoldDB" id="A0A1G6W1A7"/>
<evidence type="ECO:0000313" key="1">
    <source>
        <dbReference type="EMBL" id="SDD59564.1"/>
    </source>
</evidence>
<evidence type="ECO:0000313" key="2">
    <source>
        <dbReference type="Proteomes" id="UP000199494"/>
    </source>
</evidence>
<protein>
    <submittedName>
        <fullName evidence="1">Uncharacterized protein</fullName>
    </submittedName>
</protein>
<reference evidence="1 2" key="1">
    <citation type="submission" date="2016-10" db="EMBL/GenBank/DDBJ databases">
        <authorList>
            <person name="de Groot N.N."/>
        </authorList>
    </citation>
    <scope>NUCLEOTIDE SEQUENCE [LARGE SCALE GENOMIC DNA]</scope>
    <source>
        <strain evidence="1 2">CGMCC 4.5506</strain>
    </source>
</reference>
<dbReference type="Proteomes" id="UP000199494">
    <property type="component" value="Unassembled WGS sequence"/>
</dbReference>
<name>A0A1G6W1A7_9PSEU</name>
<dbReference type="EMBL" id="FMZE01000010">
    <property type="protein sequence ID" value="SDD59564.1"/>
    <property type="molecule type" value="Genomic_DNA"/>
</dbReference>
<gene>
    <name evidence="1" type="ORF">SAMN05421630_110120</name>
</gene>
<proteinExistence type="predicted"/>
<sequence length="129" mass="14361">MNTMTDGDPDRGVADVLLGALAGSTLLPLVQAIATKSGEDVYAKLKRVLSKRERDKAKAEIKETGTLTLVSEEARVVLRIPATMTLPMAQQLERVRVRPDPATWVRVSWDHTRSRWLVHECDPPHGTQH</sequence>